<evidence type="ECO:0000313" key="7">
    <source>
        <dbReference type="Proteomes" id="UP000249341"/>
    </source>
</evidence>
<feature type="binding site" evidence="3">
    <location>
        <position position="99"/>
    </location>
    <ligand>
        <name>substrate</name>
    </ligand>
</feature>
<feature type="binding site" evidence="3">
    <location>
        <position position="15"/>
    </location>
    <ligand>
        <name>a divalent metal cation</name>
        <dbReference type="ChEBI" id="CHEBI:60240"/>
    </ligand>
</feature>
<dbReference type="PANTHER" id="PTHR10907">
    <property type="entry name" value="REGUCALCIN"/>
    <property type="match status" value="1"/>
</dbReference>
<dbReference type="Proteomes" id="UP000249341">
    <property type="component" value="Unassembled WGS sequence"/>
</dbReference>
<keyword evidence="3" id="KW-0479">Metal-binding</keyword>
<dbReference type="GO" id="GO:0004341">
    <property type="term" value="F:gluconolactonase activity"/>
    <property type="evidence" value="ECO:0007669"/>
    <property type="project" value="TreeGrafter"/>
</dbReference>
<feature type="active site" description="Proton donor/acceptor" evidence="2">
    <location>
        <position position="194"/>
    </location>
</feature>
<dbReference type="Pfam" id="PF08450">
    <property type="entry name" value="SGL"/>
    <property type="match status" value="1"/>
</dbReference>
<evidence type="ECO:0000256" key="3">
    <source>
        <dbReference type="PIRSR" id="PIRSR605511-2"/>
    </source>
</evidence>
<feature type="domain" description="SMP-30/Gluconolactonase/LRE-like region" evidence="5">
    <location>
        <begin position="14"/>
        <end position="252"/>
    </location>
</feature>
<keyword evidence="3" id="KW-0862">Zinc</keyword>
<gene>
    <name evidence="6" type="ORF">B0I29_108173</name>
</gene>
<evidence type="ECO:0000259" key="5">
    <source>
        <dbReference type="Pfam" id="PF08450"/>
    </source>
</evidence>
<name>A0A327ZAI8_9ACTN</name>
<dbReference type="InterPro" id="IPR011042">
    <property type="entry name" value="6-blade_b-propeller_TolB-like"/>
</dbReference>
<feature type="binding site" evidence="3">
    <location>
        <position position="145"/>
    </location>
    <ligand>
        <name>a divalent metal cation</name>
        <dbReference type="ChEBI" id="CHEBI:60240"/>
    </ligand>
</feature>
<feature type="binding site" evidence="3">
    <location>
        <position position="194"/>
    </location>
    <ligand>
        <name>a divalent metal cation</name>
        <dbReference type="ChEBI" id="CHEBI:60240"/>
    </ligand>
</feature>
<dbReference type="RefSeq" id="WP_111650401.1">
    <property type="nucleotide sequence ID" value="NZ_JACHWI010000007.1"/>
</dbReference>
<feature type="binding site" evidence="3">
    <location>
        <position position="117"/>
    </location>
    <ligand>
        <name>substrate</name>
    </ligand>
</feature>
<proteinExistence type="inferred from homology"/>
<comment type="caution">
    <text evidence="6">The sequence shown here is derived from an EMBL/GenBank/DDBJ whole genome shotgun (WGS) entry which is preliminary data.</text>
</comment>
<dbReference type="AlphaFoldDB" id="A0A327ZAI8"/>
<accession>A0A327ZAI8</accession>
<comment type="cofactor">
    <cofactor evidence="3">
        <name>Zn(2+)</name>
        <dbReference type="ChEBI" id="CHEBI:29105"/>
    </cofactor>
    <text evidence="3">Binds 1 divalent metal cation per subunit.</text>
</comment>
<sequence>MRAEQFTDPVAEHGEGPVWNPLKQTLNWVDMLEGDILGRAAGSTAIERRHIDPIAAALRPRRDGGTIIAGENSFLLLNGDGRIEQRITVPGWRPGTRMNEGGCDPHGAFYAGSMSYDATPGAGRLYRLSPTGEIDVVLDAVTISNGLAWSPDGALAYYVDTATGRIDVFDSDPTTGLTGRRPPVAIPPEQGSPDGLTVDAEGHLWVALWNGAAVHRYTPDGRLDDAVALPVSQVTACTFGGAALDELYITTSRHALDDPEPAAGAVFRARVGVTGLPALSYHA</sequence>
<evidence type="ECO:0000256" key="4">
    <source>
        <dbReference type="SAM" id="MobiDB-lite"/>
    </source>
</evidence>
<dbReference type="EMBL" id="QLMJ01000008">
    <property type="protein sequence ID" value="RAK36583.1"/>
    <property type="molecule type" value="Genomic_DNA"/>
</dbReference>
<comment type="similarity">
    <text evidence="1">Belongs to the SMP-30/CGR1 family.</text>
</comment>
<dbReference type="PRINTS" id="PR01790">
    <property type="entry name" value="SMP30FAMILY"/>
</dbReference>
<feature type="binding site" evidence="3">
    <location>
        <position position="97"/>
    </location>
    <ligand>
        <name>substrate</name>
    </ligand>
</feature>
<dbReference type="InterPro" id="IPR013658">
    <property type="entry name" value="SGL"/>
</dbReference>
<keyword evidence="7" id="KW-1185">Reference proteome</keyword>
<dbReference type="PANTHER" id="PTHR10907:SF47">
    <property type="entry name" value="REGUCALCIN"/>
    <property type="match status" value="1"/>
</dbReference>
<evidence type="ECO:0000256" key="2">
    <source>
        <dbReference type="PIRSR" id="PIRSR605511-1"/>
    </source>
</evidence>
<dbReference type="SUPFAM" id="SSF63829">
    <property type="entry name" value="Calcium-dependent phosphotriesterase"/>
    <property type="match status" value="1"/>
</dbReference>
<feature type="region of interest" description="Disordered" evidence="4">
    <location>
        <begin position="170"/>
        <end position="191"/>
    </location>
</feature>
<dbReference type="GO" id="GO:0005509">
    <property type="term" value="F:calcium ion binding"/>
    <property type="evidence" value="ECO:0007669"/>
    <property type="project" value="TreeGrafter"/>
</dbReference>
<dbReference type="InterPro" id="IPR005511">
    <property type="entry name" value="SMP-30"/>
</dbReference>
<organism evidence="6 7">
    <name type="scientific">Actinoplanes lutulentus</name>
    <dbReference type="NCBI Taxonomy" id="1287878"/>
    <lineage>
        <taxon>Bacteria</taxon>
        <taxon>Bacillati</taxon>
        <taxon>Actinomycetota</taxon>
        <taxon>Actinomycetes</taxon>
        <taxon>Micromonosporales</taxon>
        <taxon>Micromonosporaceae</taxon>
        <taxon>Actinoplanes</taxon>
    </lineage>
</organism>
<evidence type="ECO:0000256" key="1">
    <source>
        <dbReference type="ARBA" id="ARBA00008853"/>
    </source>
</evidence>
<evidence type="ECO:0000313" key="6">
    <source>
        <dbReference type="EMBL" id="RAK36583.1"/>
    </source>
</evidence>
<dbReference type="GO" id="GO:0019853">
    <property type="term" value="P:L-ascorbic acid biosynthetic process"/>
    <property type="evidence" value="ECO:0007669"/>
    <property type="project" value="TreeGrafter"/>
</dbReference>
<dbReference type="OrthoDB" id="2633250at2"/>
<dbReference type="Gene3D" id="2.120.10.30">
    <property type="entry name" value="TolB, C-terminal domain"/>
    <property type="match status" value="1"/>
</dbReference>
<protein>
    <submittedName>
        <fullName evidence="6">Gluconolactonase</fullName>
    </submittedName>
</protein>
<reference evidence="6 7" key="1">
    <citation type="submission" date="2018-06" db="EMBL/GenBank/DDBJ databases">
        <title>Genomic Encyclopedia of Type Strains, Phase III (KMG-III): the genomes of soil and plant-associated and newly described type strains.</title>
        <authorList>
            <person name="Whitman W."/>
        </authorList>
    </citation>
    <scope>NUCLEOTIDE SEQUENCE [LARGE SCALE GENOMIC DNA]</scope>
    <source>
        <strain evidence="6 7">CGMCC 4.7090</strain>
    </source>
</reference>